<evidence type="ECO:0000313" key="10">
    <source>
        <dbReference type="EMBL" id="MDO8167879.1"/>
    </source>
</evidence>
<comment type="subcellular location">
    <subcellularLocation>
        <location evidence="1 8">Cytoplasm</location>
    </subcellularLocation>
</comment>
<proteinExistence type="inferred from homology"/>
<name>A0ABT9DCM7_9MOLU</name>
<accession>A0ABT9DCM7</accession>
<comment type="domain">
    <text evidence="8">The N-terminal region contains the highly conserved SGGXDS motif, predicted to be a P-loop motif involved in ATP binding.</text>
</comment>
<dbReference type="SMART" id="SM00977">
    <property type="entry name" value="TilS_C"/>
    <property type="match status" value="1"/>
</dbReference>
<comment type="function">
    <text evidence="8">Ligates lysine onto the cytidine present at position 34 of the AUA codon-specific tRNA(Ile) that contains the anticodon CAU, in an ATP-dependent manner. Cytidine is converted to lysidine, thus changing the amino acid specificity of the tRNA from methionine to isoleucine.</text>
</comment>
<keyword evidence="3 8" id="KW-0436">Ligase</keyword>
<dbReference type="HAMAP" id="MF_01161">
    <property type="entry name" value="tRNA_Ile_lys_synt"/>
    <property type="match status" value="1"/>
</dbReference>
<dbReference type="PANTHER" id="PTHR43033">
    <property type="entry name" value="TRNA(ILE)-LYSIDINE SYNTHASE-RELATED"/>
    <property type="match status" value="1"/>
</dbReference>
<dbReference type="EMBL" id="JAOSID010000001">
    <property type="protein sequence ID" value="MDO8167879.1"/>
    <property type="molecule type" value="Genomic_DNA"/>
</dbReference>
<dbReference type="EC" id="6.3.4.19" evidence="8"/>
<gene>
    <name evidence="8 10" type="primary">tilS</name>
    <name evidence="10" type="ORF">OC680_00060</name>
</gene>
<evidence type="ECO:0000256" key="5">
    <source>
        <dbReference type="ARBA" id="ARBA00022741"/>
    </source>
</evidence>
<evidence type="ECO:0000256" key="1">
    <source>
        <dbReference type="ARBA" id="ARBA00004496"/>
    </source>
</evidence>
<keyword evidence="2 8" id="KW-0963">Cytoplasm</keyword>
<dbReference type="Pfam" id="PF01171">
    <property type="entry name" value="ATP_bind_3"/>
    <property type="match status" value="1"/>
</dbReference>
<evidence type="ECO:0000256" key="8">
    <source>
        <dbReference type="HAMAP-Rule" id="MF_01161"/>
    </source>
</evidence>
<keyword evidence="6 8" id="KW-0067">ATP-binding</keyword>
<evidence type="ECO:0000256" key="7">
    <source>
        <dbReference type="ARBA" id="ARBA00048539"/>
    </source>
</evidence>
<reference evidence="10 11" key="1">
    <citation type="journal article" date="2023" name="Int. J. Syst. Evol. Microbiol.">
        <title>The observation of taxonomic boundaries for the 16SrII and 16SrXXV phytoplasmas using genome-based delimitation.</title>
        <authorList>
            <person name="Rodrigues Jardim B."/>
            <person name="Tran-Nguyen L.T.T."/>
            <person name="Gambley C."/>
            <person name="Al-Sadi A.M."/>
            <person name="Al-Subhi A.M."/>
            <person name="Foissac X."/>
            <person name="Salar P."/>
            <person name="Cai H."/>
            <person name="Yang J.Y."/>
            <person name="Davis R."/>
            <person name="Jones L."/>
            <person name="Rodoni B."/>
            <person name="Constable F.E."/>
        </authorList>
    </citation>
    <scope>NUCLEOTIDE SEQUENCE [LARGE SCALE GENOMIC DNA]</scope>
    <source>
        <strain evidence="10">BAWM-155c</strain>
    </source>
</reference>
<evidence type="ECO:0000256" key="4">
    <source>
        <dbReference type="ARBA" id="ARBA00022694"/>
    </source>
</evidence>
<dbReference type="InterPro" id="IPR011063">
    <property type="entry name" value="TilS/TtcA_N"/>
</dbReference>
<keyword evidence="5 8" id="KW-0547">Nucleotide-binding</keyword>
<dbReference type="RefSeq" id="WP_304515082.1">
    <property type="nucleotide sequence ID" value="NZ_JAOSID010000001.1"/>
</dbReference>
<comment type="similarity">
    <text evidence="8">Belongs to the tRNA(Ile)-lysidine synthase family.</text>
</comment>
<dbReference type="Gene3D" id="3.40.50.620">
    <property type="entry name" value="HUPs"/>
    <property type="match status" value="1"/>
</dbReference>
<evidence type="ECO:0000256" key="2">
    <source>
        <dbReference type="ARBA" id="ARBA00022490"/>
    </source>
</evidence>
<feature type="domain" description="Lysidine-tRNA(Ile) synthetase C-terminal" evidence="9">
    <location>
        <begin position="348"/>
        <end position="415"/>
    </location>
</feature>
<comment type="catalytic activity">
    <reaction evidence="7 8">
        <text>cytidine(34) in tRNA(Ile2) + L-lysine + ATP = lysidine(34) in tRNA(Ile2) + AMP + diphosphate + H(+)</text>
        <dbReference type="Rhea" id="RHEA:43744"/>
        <dbReference type="Rhea" id="RHEA-COMP:10625"/>
        <dbReference type="Rhea" id="RHEA-COMP:10670"/>
        <dbReference type="ChEBI" id="CHEBI:15378"/>
        <dbReference type="ChEBI" id="CHEBI:30616"/>
        <dbReference type="ChEBI" id="CHEBI:32551"/>
        <dbReference type="ChEBI" id="CHEBI:33019"/>
        <dbReference type="ChEBI" id="CHEBI:82748"/>
        <dbReference type="ChEBI" id="CHEBI:83665"/>
        <dbReference type="ChEBI" id="CHEBI:456215"/>
        <dbReference type="EC" id="6.3.4.19"/>
    </reaction>
</comment>
<dbReference type="InterPro" id="IPR012796">
    <property type="entry name" value="Lysidine-tRNA-synth_C"/>
</dbReference>
<protein>
    <recommendedName>
        <fullName evidence="8">tRNA(Ile)-lysidine synthase</fullName>
        <ecNumber evidence="8">6.3.4.19</ecNumber>
    </recommendedName>
    <alternativeName>
        <fullName evidence="8">tRNA(Ile)-2-lysyl-cytidine synthase</fullName>
    </alternativeName>
    <alternativeName>
        <fullName evidence="8">tRNA(Ile)-lysidine synthetase</fullName>
    </alternativeName>
</protein>
<dbReference type="NCBIfam" id="TIGR02432">
    <property type="entry name" value="lysidine_TilS_N"/>
    <property type="match status" value="1"/>
</dbReference>
<dbReference type="Proteomes" id="UP001172036">
    <property type="component" value="Unassembled WGS sequence"/>
</dbReference>
<dbReference type="GO" id="GO:0032267">
    <property type="term" value="F:tRNA(Ile)-lysidine synthase activity"/>
    <property type="evidence" value="ECO:0007669"/>
    <property type="project" value="UniProtKB-EC"/>
</dbReference>
<keyword evidence="4 8" id="KW-0819">tRNA processing</keyword>
<sequence length="420" mass="49992">MINLLVKLNPKHKYIISVSGGVDSMVLLDYLYHRKFFLIVVHFNHLKRQESIQDKILIQEYCANKKIPFHYVELNISTKNFQSEASLLRKIKLKEIATKYKTNYILTAHHLDDLAETIFLKVLRGSSLSGYSGMQDIYCIKDFLFMKPFLYTNKTQIRAYANKNQIPFLEDSTNQSDRYTRNKIRNYIIPFFKQENNFLKNIKKFHLQISEISAFLRQQTYLFLSQQINPNILDIKMFVQLHIAVQKDVILYLLEQNQISKNFIIITNIIKGIHNHNKPNIIWKLNKQWNLVKIYNQLFFQIKPLSPLQTQVESSSEPALYWSVSENKYFNFTQIRIYFDDAKISFPLKIRKRQPGDILYFAFGKKKLKKFFIDKKIALFKRNQLWLVTDQNNQIIWIPHLYINKTLGDRNILFLGLQNV</sequence>
<dbReference type="PANTHER" id="PTHR43033:SF1">
    <property type="entry name" value="TRNA(ILE)-LYSIDINE SYNTHASE-RELATED"/>
    <property type="match status" value="1"/>
</dbReference>
<keyword evidence="11" id="KW-1185">Reference proteome</keyword>
<dbReference type="InterPro" id="IPR012094">
    <property type="entry name" value="tRNA_Ile_lys_synt"/>
</dbReference>
<dbReference type="CDD" id="cd01992">
    <property type="entry name" value="TilS_N"/>
    <property type="match status" value="1"/>
</dbReference>
<dbReference type="InterPro" id="IPR012795">
    <property type="entry name" value="tRNA_Ile_lys_synt_N"/>
</dbReference>
<dbReference type="NCBIfam" id="TIGR02433">
    <property type="entry name" value="lysidine_TilS_C"/>
    <property type="match status" value="1"/>
</dbReference>
<comment type="caution">
    <text evidence="10">The sequence shown here is derived from an EMBL/GenBank/DDBJ whole genome shotgun (WGS) entry which is preliminary data.</text>
</comment>
<dbReference type="SUPFAM" id="SSF82829">
    <property type="entry name" value="MesJ substrate recognition domain-like"/>
    <property type="match status" value="1"/>
</dbReference>
<dbReference type="Pfam" id="PF11734">
    <property type="entry name" value="TilS_C"/>
    <property type="match status" value="1"/>
</dbReference>
<organism evidence="10 11">
    <name type="scientific">Candidatus Phytoplasma melaleucae</name>
    <dbReference type="NCBI Taxonomy" id="2982630"/>
    <lineage>
        <taxon>Bacteria</taxon>
        <taxon>Bacillati</taxon>
        <taxon>Mycoplasmatota</taxon>
        <taxon>Mollicutes</taxon>
        <taxon>Acholeplasmatales</taxon>
        <taxon>Acholeplasmataceae</taxon>
        <taxon>Candidatus Phytoplasma</taxon>
    </lineage>
</organism>
<evidence type="ECO:0000313" key="11">
    <source>
        <dbReference type="Proteomes" id="UP001172036"/>
    </source>
</evidence>
<evidence type="ECO:0000256" key="6">
    <source>
        <dbReference type="ARBA" id="ARBA00022840"/>
    </source>
</evidence>
<evidence type="ECO:0000256" key="3">
    <source>
        <dbReference type="ARBA" id="ARBA00022598"/>
    </source>
</evidence>
<dbReference type="SUPFAM" id="SSF56037">
    <property type="entry name" value="PheT/TilS domain"/>
    <property type="match status" value="1"/>
</dbReference>
<evidence type="ECO:0000259" key="9">
    <source>
        <dbReference type="SMART" id="SM00977"/>
    </source>
</evidence>
<dbReference type="InterPro" id="IPR014729">
    <property type="entry name" value="Rossmann-like_a/b/a_fold"/>
</dbReference>
<feature type="binding site" evidence="8">
    <location>
        <begin position="19"/>
        <end position="24"/>
    </location>
    <ligand>
        <name>ATP</name>
        <dbReference type="ChEBI" id="CHEBI:30616"/>
    </ligand>
</feature>
<dbReference type="SUPFAM" id="SSF52402">
    <property type="entry name" value="Adenine nucleotide alpha hydrolases-like"/>
    <property type="match status" value="1"/>
</dbReference>